<dbReference type="OrthoDB" id="6161426at2759"/>
<dbReference type="STRING" id="7574.A0A2R2MPV9"/>
<evidence type="ECO:0000256" key="2">
    <source>
        <dbReference type="ARBA" id="ARBA00022676"/>
    </source>
</evidence>
<dbReference type="GeneID" id="106165603"/>
<dbReference type="PANTHER" id="PTHR14453:SF102">
    <property type="entry name" value="PROTEIN MONO-ADP-RIBOSYLTRANSFERASE PARP14-LIKE"/>
    <property type="match status" value="1"/>
</dbReference>
<dbReference type="Pfam" id="PF01661">
    <property type="entry name" value="Macro"/>
    <property type="match status" value="2"/>
</dbReference>
<dbReference type="InParanoid" id="A0A2R2MPV9"/>
<dbReference type="InterPro" id="IPR052056">
    <property type="entry name" value="Mono-ARTD/PARP"/>
</dbReference>
<dbReference type="Proteomes" id="UP000085678">
    <property type="component" value="Unplaced"/>
</dbReference>
<keyword evidence="4" id="KW-0520">NAD</keyword>
<dbReference type="RefSeq" id="XP_023932274.1">
    <property type="nucleotide sequence ID" value="XM_024076506.1"/>
</dbReference>
<dbReference type="PROSITE" id="PS51154">
    <property type="entry name" value="MACRO"/>
    <property type="match status" value="2"/>
</dbReference>
<dbReference type="GO" id="GO:0003723">
    <property type="term" value="F:RNA binding"/>
    <property type="evidence" value="ECO:0007669"/>
    <property type="project" value="InterPro"/>
</dbReference>
<feature type="region of interest" description="Disordered" evidence="6">
    <location>
        <begin position="994"/>
        <end position="1014"/>
    </location>
</feature>
<dbReference type="GO" id="GO:0070212">
    <property type="term" value="P:protein poly-ADP-ribosylation"/>
    <property type="evidence" value="ECO:0007669"/>
    <property type="project" value="TreeGrafter"/>
</dbReference>
<evidence type="ECO:0000256" key="3">
    <source>
        <dbReference type="ARBA" id="ARBA00022679"/>
    </source>
</evidence>
<name>A0A2R2MPV9_LINAN</name>
<protein>
    <submittedName>
        <fullName evidence="9">Poly [ADP-ribose] polymerase 14-like</fullName>
    </submittedName>
</protein>
<reference evidence="9" key="1">
    <citation type="submission" date="2025-08" db="UniProtKB">
        <authorList>
            <consortium name="RefSeq"/>
        </authorList>
    </citation>
    <scope>IDENTIFICATION</scope>
    <source>
        <tissue evidence="9">Gonads</tissue>
    </source>
</reference>
<keyword evidence="3" id="KW-0808">Transferase</keyword>
<dbReference type="SMART" id="SM00360">
    <property type="entry name" value="RRM"/>
    <property type="match status" value="2"/>
</dbReference>
<feature type="domain" description="Macro" evidence="7">
    <location>
        <begin position="1076"/>
        <end position="1253"/>
    </location>
</feature>
<dbReference type="InterPro" id="IPR035979">
    <property type="entry name" value="RBD_domain_sf"/>
</dbReference>
<feature type="region of interest" description="Disordered" evidence="6">
    <location>
        <begin position="1039"/>
        <end position="1070"/>
    </location>
</feature>
<dbReference type="Gene3D" id="3.40.220.10">
    <property type="entry name" value="Leucine Aminopeptidase, subunit E, domain 1"/>
    <property type="match status" value="2"/>
</dbReference>
<dbReference type="GO" id="GO:0005634">
    <property type="term" value="C:nucleus"/>
    <property type="evidence" value="ECO:0007669"/>
    <property type="project" value="UniProtKB-SubCell"/>
</dbReference>
<dbReference type="PANTHER" id="PTHR14453">
    <property type="entry name" value="PARP/ZINC FINGER CCCH TYPE DOMAIN CONTAINING PROTEIN"/>
    <property type="match status" value="1"/>
</dbReference>
<dbReference type="Gene3D" id="3.30.70.330">
    <property type="match status" value="2"/>
</dbReference>
<dbReference type="GO" id="GO:0003714">
    <property type="term" value="F:transcription corepressor activity"/>
    <property type="evidence" value="ECO:0007669"/>
    <property type="project" value="TreeGrafter"/>
</dbReference>
<dbReference type="CDD" id="cd12547">
    <property type="entry name" value="RRM1_2_PAR10"/>
    <property type="match status" value="1"/>
</dbReference>
<dbReference type="InterPro" id="IPR043472">
    <property type="entry name" value="Macro_dom-like"/>
</dbReference>
<evidence type="ECO:0000256" key="4">
    <source>
        <dbReference type="ARBA" id="ARBA00023027"/>
    </source>
</evidence>
<dbReference type="Pfam" id="PF23085">
    <property type="entry name" value="RRM_PARP14_3"/>
    <property type="match status" value="2"/>
</dbReference>
<dbReference type="SUPFAM" id="SSF52949">
    <property type="entry name" value="Macro domain-like"/>
    <property type="match status" value="2"/>
</dbReference>
<accession>A0A2R2MPV9</accession>
<evidence type="ECO:0000313" key="9">
    <source>
        <dbReference type="RefSeq" id="XP_023932274.1"/>
    </source>
</evidence>
<gene>
    <name evidence="9" type="primary">LOC106165603</name>
</gene>
<dbReference type="InterPro" id="IPR000504">
    <property type="entry name" value="RRM_dom"/>
</dbReference>
<dbReference type="SMART" id="SM00506">
    <property type="entry name" value="A1pp"/>
    <property type="match status" value="2"/>
</dbReference>
<evidence type="ECO:0000259" key="7">
    <source>
        <dbReference type="PROSITE" id="PS51154"/>
    </source>
</evidence>
<dbReference type="GO" id="GO:0003950">
    <property type="term" value="F:NAD+ poly-ADP-ribosyltransferase activity"/>
    <property type="evidence" value="ECO:0007669"/>
    <property type="project" value="TreeGrafter"/>
</dbReference>
<dbReference type="GO" id="GO:0005737">
    <property type="term" value="C:cytoplasm"/>
    <property type="evidence" value="ECO:0007669"/>
    <property type="project" value="TreeGrafter"/>
</dbReference>
<evidence type="ECO:0000313" key="8">
    <source>
        <dbReference type="Proteomes" id="UP000085678"/>
    </source>
</evidence>
<organism evidence="8 9">
    <name type="scientific">Lingula anatina</name>
    <name type="common">Brachiopod</name>
    <name type="synonym">Lingula unguis</name>
    <dbReference type="NCBI Taxonomy" id="7574"/>
    <lineage>
        <taxon>Eukaryota</taxon>
        <taxon>Metazoa</taxon>
        <taxon>Spiralia</taxon>
        <taxon>Lophotrochozoa</taxon>
        <taxon>Brachiopoda</taxon>
        <taxon>Linguliformea</taxon>
        <taxon>Lingulata</taxon>
        <taxon>Lingulida</taxon>
        <taxon>Linguloidea</taxon>
        <taxon>Lingulidae</taxon>
        <taxon>Lingula</taxon>
    </lineage>
</organism>
<dbReference type="GO" id="GO:1990404">
    <property type="term" value="F:NAD+-protein mono-ADP-ribosyltransferase activity"/>
    <property type="evidence" value="ECO:0007669"/>
    <property type="project" value="TreeGrafter"/>
</dbReference>
<comment type="subcellular location">
    <subcellularLocation>
        <location evidence="1">Nucleus</location>
    </subcellularLocation>
</comment>
<evidence type="ECO:0000256" key="5">
    <source>
        <dbReference type="ARBA" id="ARBA00023242"/>
    </source>
</evidence>
<keyword evidence="2" id="KW-0328">Glycosyltransferase</keyword>
<keyword evidence="5" id="KW-0539">Nucleus</keyword>
<evidence type="ECO:0000256" key="1">
    <source>
        <dbReference type="ARBA" id="ARBA00004123"/>
    </source>
</evidence>
<keyword evidence="8" id="KW-1185">Reference proteome</keyword>
<dbReference type="InterPro" id="IPR034464">
    <property type="entry name" value="PAR10_RRM1_2"/>
</dbReference>
<dbReference type="InterPro" id="IPR012677">
    <property type="entry name" value="Nucleotide-bd_a/b_plait_sf"/>
</dbReference>
<evidence type="ECO:0000256" key="6">
    <source>
        <dbReference type="SAM" id="MobiDB-lite"/>
    </source>
</evidence>
<sequence length="1316" mass="146580">WLSEQDEQKSDEHIGTIEVRGFKETTTDEVIRYFFQSKKRSGGGQIKSMEIKRKENKACITFEDAKVASRIIQRGTLTLEDAPLQICELLGPQKPVNVKMPLQPNKLLLRGLLPTTTPDCLRFFVEYISEQDTFDIVYGPQPGVILVTFQEKIDFGIVQKRIQKKKNKQTSEFGNVDAAQVYFPSAVQVHGLPPSTTKDALEIHLEAQCDSDAHAEVIQLNVDKGYGVVEFSDYRDIGPLLTKEHRIAGQVITLHAYYPFFGETSHLPTSGQVIVKVNPAFVKYVQKHPQVCGRKFADVLEKAHAQAQFTNDGELRLSCTITDDAPDAFALIQTWEQEARLKVQDFFQHYSHEVFQIQPDAWNNTVERIAEKRLVESCGIILDMDPHTMKITLTGENEMVMLLSNQVKAIHDAEMKAIEREREKIKDNISLDEYKLRLLLALNFLNNMEEQFHDLSTKIDLKKGIISFEGVQADVRNAKLQMYERITTLVEDEVSLSHLMIDFLKSQACQDYLDQCLKSSQVVAVWTFGDKEISLYAQSRDQLETANAIILREIQEKTCELNAESQPLMKSEKWQKLCDSLNKDYPGLLKISSSAAHYTIVTLKKEMQGILGRINRFLEENTILTVFEPMEYGRVSYMKNYMIEGLNNITASLKPSVISVVADNTKSKPGIMVKGTKDGLKEIMPTIKELSSSVQKCSYPVGKPGMPKFFSEKKGQSLLEGVAMRTKTIIEVNQPEETTPHVITGKRDHQKAEETRVVRSQVVHSSGKKFLVCKGDMSKYPVDVVVNAANDRLEHTGGLAGALLKAGGKTIQEESKKFLESHEWSRLLEGQIAWTGPGKLPCKLIIHGVVPLWEGDKAGKERLLKAVVYKAFEKANQDGFKSIAFPAISSGTFGYPVDKSTRAIVEAADMSCRENPGSSLKEIHFVDAFDSTVDLFGKAVHSVLGVTGQFGQPKTRYRGSPTLREDMRGDDMVQWQDPDDIDTDDELQAAGAWCSRRTTQNTDFQPGPSPDSVETAEGITVTLVKGQLAQQQAFEDELQGVQGKGGMGAKPKRKRKSKAGTSEGDGSLYTNLTSQTPGSYQMKIGKICVQIQKDDITKEDVGAIVNSTNPTLDLSVGGVSKAIVNSGGSAILDECRKKGQTQSGLALTGAGKLKCNHIIHFDALVYFHGKWKEAVIKCLEMAESLGVKSVAFPALGTGALGFNNNPESIASDMLEGIADFYINVNPINVMLVRITLFQPHLLPIFHKVMKNKHGTPLKDNRGIFKKVWDTFLMHSWKGSEVLEREKKVLVLDIYAKDKKSSDAAVQGNFPELTFGT</sequence>
<dbReference type="GO" id="GO:0010629">
    <property type="term" value="P:negative regulation of gene expression"/>
    <property type="evidence" value="ECO:0007669"/>
    <property type="project" value="TreeGrafter"/>
</dbReference>
<feature type="non-terminal residue" evidence="9">
    <location>
        <position position="1"/>
    </location>
</feature>
<dbReference type="InterPro" id="IPR002589">
    <property type="entry name" value="Macro_dom"/>
</dbReference>
<proteinExistence type="predicted"/>
<dbReference type="CDD" id="cd02907">
    <property type="entry name" value="Macro_Af1521_BAL-like"/>
    <property type="match status" value="1"/>
</dbReference>
<feature type="domain" description="Macro" evidence="7">
    <location>
        <begin position="757"/>
        <end position="944"/>
    </location>
</feature>
<dbReference type="SUPFAM" id="SSF54928">
    <property type="entry name" value="RNA-binding domain, RBD"/>
    <property type="match status" value="1"/>
</dbReference>
<dbReference type="KEGG" id="lak:106165603"/>